<dbReference type="KEGG" id="ovi:T265_12803"/>
<reference evidence="1 2" key="1">
    <citation type="submission" date="2013-11" db="EMBL/GenBank/DDBJ databases">
        <title>Opisthorchis viverrini - life in the bile duct.</title>
        <authorList>
            <person name="Young N.D."/>
            <person name="Nagarajan N."/>
            <person name="Lin S.J."/>
            <person name="Korhonen P.K."/>
            <person name="Jex A.R."/>
            <person name="Hall R.S."/>
            <person name="Safavi-Hemami H."/>
            <person name="Kaewkong W."/>
            <person name="Bertrand D."/>
            <person name="Gao S."/>
            <person name="Seet Q."/>
            <person name="Wongkham S."/>
            <person name="Teh B.T."/>
            <person name="Wongkham C."/>
            <person name="Intapan P.M."/>
            <person name="Maleewong W."/>
            <person name="Yang X."/>
            <person name="Hu M."/>
            <person name="Wang Z."/>
            <person name="Hofmann A."/>
            <person name="Sternberg P.W."/>
            <person name="Tan P."/>
            <person name="Wang J."/>
            <person name="Gasser R.B."/>
        </authorList>
    </citation>
    <scope>NUCLEOTIDE SEQUENCE [LARGE SCALE GENOMIC DNA]</scope>
</reference>
<name>A0A075AIY0_OPIVI</name>
<dbReference type="OrthoDB" id="294251at2759"/>
<sequence length="94" mass="10447">MALDSDTSAILFDPHNLPSVRGQKPNPKASVLGWKCKHITIFTERVAIHVPTPNLEGRQSVCQTSNHGLTWYERLCGDARIPSGIAKWVAKVRK</sequence>
<dbReference type="Proteomes" id="UP000054324">
    <property type="component" value="Unassembled WGS sequence"/>
</dbReference>
<evidence type="ECO:0000313" key="1">
    <source>
        <dbReference type="EMBL" id="KER32419.1"/>
    </source>
</evidence>
<dbReference type="AlphaFoldDB" id="A0A075AIY0"/>
<dbReference type="CTD" id="20326971"/>
<protein>
    <submittedName>
        <fullName evidence="1">Uncharacterized protein</fullName>
    </submittedName>
</protein>
<gene>
    <name evidence="1" type="ORF">T265_12803</name>
</gene>
<proteinExistence type="predicted"/>
<dbReference type="GeneID" id="20326971"/>
<evidence type="ECO:0000313" key="2">
    <source>
        <dbReference type="Proteomes" id="UP000054324"/>
    </source>
</evidence>
<organism evidence="1 2">
    <name type="scientific">Opisthorchis viverrini</name>
    <name type="common">Southeast Asian liver fluke</name>
    <dbReference type="NCBI Taxonomy" id="6198"/>
    <lineage>
        <taxon>Eukaryota</taxon>
        <taxon>Metazoa</taxon>
        <taxon>Spiralia</taxon>
        <taxon>Lophotrochozoa</taxon>
        <taxon>Platyhelminthes</taxon>
        <taxon>Trematoda</taxon>
        <taxon>Digenea</taxon>
        <taxon>Opisthorchiida</taxon>
        <taxon>Opisthorchiata</taxon>
        <taxon>Opisthorchiidae</taxon>
        <taxon>Opisthorchis</taxon>
    </lineage>
</organism>
<dbReference type="RefSeq" id="XP_009163845.1">
    <property type="nucleotide sequence ID" value="XM_009165581.1"/>
</dbReference>
<feature type="non-terminal residue" evidence="1">
    <location>
        <position position="94"/>
    </location>
</feature>
<keyword evidence="2" id="KW-1185">Reference proteome</keyword>
<dbReference type="EMBL" id="KL596634">
    <property type="protein sequence ID" value="KER32419.1"/>
    <property type="molecule type" value="Genomic_DNA"/>
</dbReference>
<accession>A0A075AIY0</accession>